<dbReference type="PROSITE" id="PS51257">
    <property type="entry name" value="PROKAR_LIPOPROTEIN"/>
    <property type="match status" value="1"/>
</dbReference>
<keyword evidence="1 2" id="KW-0732">Signal</keyword>
<name>A0ABW3TL97_9MICO</name>
<accession>A0ABW3TL97</accession>
<dbReference type="SUPFAM" id="SSF53850">
    <property type="entry name" value="Periplasmic binding protein-like II"/>
    <property type="match status" value="1"/>
</dbReference>
<dbReference type="CDD" id="cd00995">
    <property type="entry name" value="PBP2_NikA_DppA_OppA_like"/>
    <property type="match status" value="1"/>
</dbReference>
<reference evidence="5" key="1">
    <citation type="journal article" date="2019" name="Int. J. Syst. Evol. Microbiol.">
        <title>The Global Catalogue of Microorganisms (GCM) 10K type strain sequencing project: providing services to taxonomists for standard genome sequencing and annotation.</title>
        <authorList>
            <consortium name="The Broad Institute Genomics Platform"/>
            <consortium name="The Broad Institute Genome Sequencing Center for Infectious Disease"/>
            <person name="Wu L."/>
            <person name="Ma J."/>
        </authorList>
    </citation>
    <scope>NUCLEOTIDE SEQUENCE [LARGE SCALE GENOMIC DNA]</scope>
    <source>
        <strain evidence="5">CCUG 50213</strain>
    </source>
</reference>
<dbReference type="InterPro" id="IPR039424">
    <property type="entry name" value="SBP_5"/>
</dbReference>
<organism evidence="4 5">
    <name type="scientific">Leucobacter albus</name>
    <dbReference type="NCBI Taxonomy" id="272210"/>
    <lineage>
        <taxon>Bacteria</taxon>
        <taxon>Bacillati</taxon>
        <taxon>Actinomycetota</taxon>
        <taxon>Actinomycetes</taxon>
        <taxon>Micrococcales</taxon>
        <taxon>Microbacteriaceae</taxon>
        <taxon>Leucobacter</taxon>
    </lineage>
</organism>
<sequence length="513" mass="54992">MRKKLATGVIAAAAVIALSSCAGTGGGTLGEGSGGAGQSSITVAAAQGIPQLNPAIRTFAWEEVLFPLLWNGLTQTSESGEIEGDLAEKWEVSDDQQTWTFTLKDGVTFSNGDPLTAEAVVASFEYYLAPETATQEKTKLEAITSVEATDERTVVFTLDQPTATFPAGIVWVKVMDMDELDQIDKNPIGTGPYTVKAFTPDNSVTLVRNDAYFGEAPALEEIVIEKAAESTAAVTGLRSGDIDVLWSVPQGDVAQFEGDSAISLVRPDNPSQWPSWEMDTTSAPFNDVRARQALAYSIDREAVLAAAYADQGKLAPTNNALGENNAWFGGELEDYSYDLDKAKALFAEAGVTEGSTLTWWGVAGQYPEWNTSAEILQASLKEIGITLKIENNDIGTWVEKFYPAGKSYPATIVPNFQSTPPEPAYSLNFYLEGRCECNWVNPDFQAAFDAAVGEPDEAARKAKWGEVQTIINREVPLIVPIQATVVTATASALDGVWVEGGGQLHLENASFKG</sequence>
<feature type="signal peptide" evidence="2">
    <location>
        <begin position="1"/>
        <end position="22"/>
    </location>
</feature>
<dbReference type="Pfam" id="PF00496">
    <property type="entry name" value="SBP_bac_5"/>
    <property type="match status" value="1"/>
</dbReference>
<protein>
    <submittedName>
        <fullName evidence="4">ABC transporter substrate-binding protein</fullName>
    </submittedName>
</protein>
<evidence type="ECO:0000259" key="3">
    <source>
        <dbReference type="Pfam" id="PF00496"/>
    </source>
</evidence>
<evidence type="ECO:0000256" key="1">
    <source>
        <dbReference type="ARBA" id="ARBA00022729"/>
    </source>
</evidence>
<dbReference type="EMBL" id="JBHTLY010000002">
    <property type="protein sequence ID" value="MFD1201223.1"/>
    <property type="molecule type" value="Genomic_DNA"/>
</dbReference>
<gene>
    <name evidence="4" type="ORF">ACFQ3U_04880</name>
</gene>
<keyword evidence="5" id="KW-1185">Reference proteome</keyword>
<dbReference type="RefSeq" id="WP_343957229.1">
    <property type="nucleotide sequence ID" value="NZ_BAAAKZ010000001.1"/>
</dbReference>
<dbReference type="Gene3D" id="3.10.105.10">
    <property type="entry name" value="Dipeptide-binding Protein, Domain 3"/>
    <property type="match status" value="1"/>
</dbReference>
<dbReference type="InterPro" id="IPR000914">
    <property type="entry name" value="SBP_5_dom"/>
</dbReference>
<evidence type="ECO:0000256" key="2">
    <source>
        <dbReference type="SAM" id="SignalP"/>
    </source>
</evidence>
<dbReference type="PIRSF" id="PIRSF002741">
    <property type="entry name" value="MppA"/>
    <property type="match status" value="1"/>
</dbReference>
<dbReference type="InterPro" id="IPR030678">
    <property type="entry name" value="Peptide/Ni-bd"/>
</dbReference>
<feature type="chain" id="PRO_5046833220" evidence="2">
    <location>
        <begin position="23"/>
        <end position="513"/>
    </location>
</feature>
<dbReference type="Gene3D" id="3.40.190.10">
    <property type="entry name" value="Periplasmic binding protein-like II"/>
    <property type="match status" value="1"/>
</dbReference>
<proteinExistence type="predicted"/>
<dbReference type="Proteomes" id="UP001597181">
    <property type="component" value="Unassembled WGS sequence"/>
</dbReference>
<dbReference type="PANTHER" id="PTHR30290:SF38">
    <property type="entry name" value="D,D-DIPEPTIDE-BINDING PERIPLASMIC PROTEIN DDPA-RELATED"/>
    <property type="match status" value="1"/>
</dbReference>
<evidence type="ECO:0000313" key="4">
    <source>
        <dbReference type="EMBL" id="MFD1201223.1"/>
    </source>
</evidence>
<evidence type="ECO:0000313" key="5">
    <source>
        <dbReference type="Proteomes" id="UP001597181"/>
    </source>
</evidence>
<feature type="domain" description="Solute-binding protein family 5" evidence="3">
    <location>
        <begin position="81"/>
        <end position="431"/>
    </location>
</feature>
<dbReference type="PANTHER" id="PTHR30290">
    <property type="entry name" value="PERIPLASMIC BINDING COMPONENT OF ABC TRANSPORTER"/>
    <property type="match status" value="1"/>
</dbReference>
<comment type="caution">
    <text evidence="4">The sequence shown here is derived from an EMBL/GenBank/DDBJ whole genome shotgun (WGS) entry which is preliminary data.</text>
</comment>
<dbReference type="Gene3D" id="3.90.76.10">
    <property type="entry name" value="Dipeptide-binding Protein, Domain 1"/>
    <property type="match status" value="1"/>
</dbReference>